<name>A0A3D9JQI5_9BACL</name>
<sequence>MESKIAVQFRKLKKSTYTFQRLKYCKKCGRYSVLFDEICPDCQSSRTFQSPAEHAYVIHKRSGHTETLLLIALLCLGIVLARDFTQLIAAFSAAVVLLTAYLYLLKRYRVTNEKFYLQKLLIKQVPQIAAGLNRDVESSLEDIKASKFKEGYEKLREIGYFLNNDHIKAYKIFCLSRFFIRKDMQLELETLIPGHFDKLFISYLFEVSQVNKQLIRQSVLDYVVKYRAEIEGLENGKEIMTNVAAAAIRMRHYVDTYSSMIFDYVEGLPKERFLRLCKMLAEHPSLNTVSLSRKCKETVRVRYGFDPDFQGIW</sequence>
<dbReference type="Proteomes" id="UP000256977">
    <property type="component" value="Unassembled WGS sequence"/>
</dbReference>
<feature type="transmembrane region" description="Helical" evidence="1">
    <location>
        <begin position="63"/>
        <end position="81"/>
    </location>
</feature>
<dbReference type="EMBL" id="QRDZ01000012">
    <property type="protein sequence ID" value="RED76288.1"/>
    <property type="molecule type" value="Genomic_DNA"/>
</dbReference>
<organism evidence="2 3">
    <name type="scientific">Cohnella phaseoli</name>
    <dbReference type="NCBI Taxonomy" id="456490"/>
    <lineage>
        <taxon>Bacteria</taxon>
        <taxon>Bacillati</taxon>
        <taxon>Bacillota</taxon>
        <taxon>Bacilli</taxon>
        <taxon>Bacillales</taxon>
        <taxon>Paenibacillaceae</taxon>
        <taxon>Cohnella</taxon>
    </lineage>
</organism>
<keyword evidence="1" id="KW-0812">Transmembrane</keyword>
<keyword evidence="1" id="KW-1133">Transmembrane helix</keyword>
<accession>A0A3D9JQI5</accession>
<evidence type="ECO:0000313" key="3">
    <source>
        <dbReference type="Proteomes" id="UP000256977"/>
    </source>
</evidence>
<feature type="transmembrane region" description="Helical" evidence="1">
    <location>
        <begin position="87"/>
        <end position="105"/>
    </location>
</feature>
<protein>
    <submittedName>
        <fullName evidence="2">Uncharacterized protein</fullName>
    </submittedName>
</protein>
<proteinExistence type="predicted"/>
<gene>
    <name evidence="2" type="ORF">DFP98_1125</name>
</gene>
<evidence type="ECO:0000256" key="1">
    <source>
        <dbReference type="SAM" id="Phobius"/>
    </source>
</evidence>
<evidence type="ECO:0000313" key="2">
    <source>
        <dbReference type="EMBL" id="RED76288.1"/>
    </source>
</evidence>
<keyword evidence="3" id="KW-1185">Reference proteome</keyword>
<dbReference type="AlphaFoldDB" id="A0A3D9JQI5"/>
<comment type="caution">
    <text evidence="2">The sequence shown here is derived from an EMBL/GenBank/DDBJ whole genome shotgun (WGS) entry which is preliminary data.</text>
</comment>
<reference evidence="2 3" key="1">
    <citation type="submission" date="2018-07" db="EMBL/GenBank/DDBJ databases">
        <title>Genomic Encyclopedia of Type Strains, Phase III (KMG-III): the genomes of soil and plant-associated and newly described type strains.</title>
        <authorList>
            <person name="Whitman W."/>
        </authorList>
    </citation>
    <scope>NUCLEOTIDE SEQUENCE [LARGE SCALE GENOMIC DNA]</scope>
    <source>
        <strain evidence="2 3">CECT 7287</strain>
    </source>
</reference>
<keyword evidence="1" id="KW-0472">Membrane</keyword>